<proteinExistence type="predicted"/>
<reference evidence="2" key="1">
    <citation type="submission" date="2017-03" db="EMBL/GenBank/DDBJ databases">
        <authorList>
            <person name="Safronova V.I."/>
            <person name="Sazanova A.L."/>
            <person name="Chirak E.R."/>
        </authorList>
    </citation>
    <scope>NUCLEOTIDE SEQUENCE [LARGE SCALE GENOMIC DNA]</scope>
    <source>
        <strain evidence="2">Ach-343</strain>
    </source>
</reference>
<name>A0A2W7C6J7_9HYPH</name>
<evidence type="ECO:0008006" key="3">
    <source>
        <dbReference type="Google" id="ProtNLM"/>
    </source>
</evidence>
<dbReference type="RefSeq" id="WP_111544554.1">
    <property type="nucleotide sequence ID" value="NZ_MZXV01000027.1"/>
</dbReference>
<organism evidence="1 2">
    <name type="scientific">Mesorhizobium kowhaii</name>
    <dbReference type="NCBI Taxonomy" id="1300272"/>
    <lineage>
        <taxon>Bacteria</taxon>
        <taxon>Pseudomonadati</taxon>
        <taxon>Pseudomonadota</taxon>
        <taxon>Alphaproteobacteria</taxon>
        <taxon>Hyphomicrobiales</taxon>
        <taxon>Phyllobacteriaceae</taxon>
        <taxon>Mesorhizobium</taxon>
    </lineage>
</organism>
<evidence type="ECO:0000313" key="1">
    <source>
        <dbReference type="EMBL" id="PZV38497.1"/>
    </source>
</evidence>
<evidence type="ECO:0000313" key="2">
    <source>
        <dbReference type="Proteomes" id="UP000248616"/>
    </source>
</evidence>
<dbReference type="OrthoDB" id="8087296at2"/>
<comment type="caution">
    <text evidence="1">The sequence shown here is derived from an EMBL/GenBank/DDBJ whole genome shotgun (WGS) entry which is preliminary data.</text>
</comment>
<dbReference type="InterPro" id="IPR022037">
    <property type="entry name" value="DUF3606"/>
</dbReference>
<protein>
    <recommendedName>
        <fullName evidence="3">DUF3606 domain-containing protein</fullName>
    </recommendedName>
</protein>
<keyword evidence="2" id="KW-1185">Reference proteome</keyword>
<dbReference type="EMBL" id="MZXV01000027">
    <property type="protein sequence ID" value="PZV38497.1"/>
    <property type="molecule type" value="Genomic_DNA"/>
</dbReference>
<accession>A0A2W7C6J7</accession>
<sequence length="59" mass="6636">MAVKKTSDTSRVVKGQELEVQHLAETTDLSPNQARALLRKHGNDWAKIKDKAENYKAES</sequence>
<dbReference type="Pfam" id="PF12244">
    <property type="entry name" value="DUF3606"/>
    <property type="match status" value="1"/>
</dbReference>
<dbReference type="Proteomes" id="UP000248616">
    <property type="component" value="Unassembled WGS sequence"/>
</dbReference>
<gene>
    <name evidence="1" type="ORF">B5V02_12635</name>
</gene>
<dbReference type="AlphaFoldDB" id="A0A2W7C6J7"/>